<protein>
    <submittedName>
        <fullName evidence="1">Uncharacterized protein</fullName>
    </submittedName>
</protein>
<keyword evidence="2" id="KW-1185">Reference proteome</keyword>
<dbReference type="AlphaFoldDB" id="A0A2A6C8F8"/>
<dbReference type="Proteomes" id="UP000005239">
    <property type="component" value="Unassembled WGS sequence"/>
</dbReference>
<gene>
    <name evidence="1" type="primary">WBGene00273359</name>
</gene>
<dbReference type="EnsemblMetazoa" id="PPA34990.1">
    <property type="protein sequence ID" value="PPA34990.1"/>
    <property type="gene ID" value="WBGene00273359"/>
</dbReference>
<sequence length="93" mass="10543">WDCKHCDTTVKRFGKNTTNLLNQLRSAHGDILDSHKCTQEQVDRAVSTLLIKNLLPFRLADSKEMNDLIMNPLEFAPAIAYVSTKKERAAGRE</sequence>
<evidence type="ECO:0000313" key="2">
    <source>
        <dbReference type="Proteomes" id="UP000005239"/>
    </source>
</evidence>
<proteinExistence type="predicted"/>
<reference evidence="1" key="2">
    <citation type="submission" date="2022-06" db="UniProtKB">
        <authorList>
            <consortium name="EnsemblMetazoa"/>
        </authorList>
    </citation>
    <scope>IDENTIFICATION</scope>
    <source>
        <strain evidence="1">PS312</strain>
    </source>
</reference>
<evidence type="ECO:0000313" key="1">
    <source>
        <dbReference type="EnsemblMetazoa" id="PPA34990.1"/>
    </source>
</evidence>
<reference evidence="2" key="1">
    <citation type="journal article" date="2008" name="Nat. Genet.">
        <title>The Pristionchus pacificus genome provides a unique perspective on nematode lifestyle and parasitism.</title>
        <authorList>
            <person name="Dieterich C."/>
            <person name="Clifton S.W."/>
            <person name="Schuster L.N."/>
            <person name="Chinwalla A."/>
            <person name="Delehaunty K."/>
            <person name="Dinkelacker I."/>
            <person name="Fulton L."/>
            <person name="Fulton R."/>
            <person name="Godfrey J."/>
            <person name="Minx P."/>
            <person name="Mitreva M."/>
            <person name="Roeseler W."/>
            <person name="Tian H."/>
            <person name="Witte H."/>
            <person name="Yang S.P."/>
            <person name="Wilson R.K."/>
            <person name="Sommer R.J."/>
        </authorList>
    </citation>
    <scope>NUCLEOTIDE SEQUENCE [LARGE SCALE GENOMIC DNA]</scope>
    <source>
        <strain evidence="2">PS312</strain>
    </source>
</reference>
<organism evidence="1 2">
    <name type="scientific">Pristionchus pacificus</name>
    <name type="common">Parasitic nematode worm</name>
    <dbReference type="NCBI Taxonomy" id="54126"/>
    <lineage>
        <taxon>Eukaryota</taxon>
        <taxon>Metazoa</taxon>
        <taxon>Ecdysozoa</taxon>
        <taxon>Nematoda</taxon>
        <taxon>Chromadorea</taxon>
        <taxon>Rhabditida</taxon>
        <taxon>Rhabditina</taxon>
        <taxon>Diplogasteromorpha</taxon>
        <taxon>Diplogasteroidea</taxon>
        <taxon>Neodiplogasteridae</taxon>
        <taxon>Pristionchus</taxon>
    </lineage>
</organism>
<accession>A0A2A6C8F8</accession>
<accession>A0A8R1UNY9</accession>
<name>A0A2A6C8F8_PRIPA</name>